<dbReference type="Proteomes" id="UP000642938">
    <property type="component" value="Unassembled WGS sequence"/>
</dbReference>
<dbReference type="PROSITE" id="PS51257">
    <property type="entry name" value="PROKAR_LIPOPROTEIN"/>
    <property type="match status" value="1"/>
</dbReference>
<gene>
    <name evidence="2" type="ORF">GCM10007422_22370</name>
</gene>
<reference evidence="3" key="1">
    <citation type="journal article" date="2019" name="Int. J. Syst. Evol. Microbiol.">
        <title>The Global Catalogue of Microorganisms (GCM) 10K type strain sequencing project: providing services to taxonomists for standard genome sequencing and annotation.</title>
        <authorList>
            <consortium name="The Broad Institute Genomics Platform"/>
            <consortium name="The Broad Institute Genome Sequencing Center for Infectious Disease"/>
            <person name="Wu L."/>
            <person name="Ma J."/>
        </authorList>
    </citation>
    <scope>NUCLEOTIDE SEQUENCE [LARGE SCALE GENOMIC DNA]</scope>
    <source>
        <strain evidence="3">CGMCC 1.15287</strain>
    </source>
</reference>
<dbReference type="Gene3D" id="2.60.40.10">
    <property type="entry name" value="Immunoglobulins"/>
    <property type="match status" value="1"/>
</dbReference>
<comment type="caution">
    <text evidence="2">The sequence shown here is derived from an EMBL/GenBank/DDBJ whole genome shotgun (WGS) entry which is preliminary data.</text>
</comment>
<keyword evidence="1" id="KW-0732">Signal</keyword>
<accession>A0ABQ1XXL2</accession>
<evidence type="ECO:0000313" key="3">
    <source>
        <dbReference type="Proteomes" id="UP000642938"/>
    </source>
</evidence>
<name>A0ABQ1XXL2_9SPHI</name>
<evidence type="ECO:0008006" key="4">
    <source>
        <dbReference type="Google" id="ProtNLM"/>
    </source>
</evidence>
<feature type="chain" id="PRO_5045631495" description="DUF4382 domain-containing protein" evidence="1">
    <location>
        <begin position="22"/>
        <end position="228"/>
    </location>
</feature>
<dbReference type="InterPro" id="IPR013783">
    <property type="entry name" value="Ig-like_fold"/>
</dbReference>
<feature type="signal peptide" evidence="1">
    <location>
        <begin position="1"/>
        <end position="21"/>
    </location>
</feature>
<dbReference type="SUPFAM" id="SSF49478">
    <property type="entry name" value="Cna protein B-type domain"/>
    <property type="match status" value="1"/>
</dbReference>
<evidence type="ECO:0000256" key="1">
    <source>
        <dbReference type="SAM" id="SignalP"/>
    </source>
</evidence>
<protein>
    <recommendedName>
        <fullName evidence="4">DUF4382 domain-containing protein</fullName>
    </recommendedName>
</protein>
<dbReference type="EMBL" id="BMHZ01000002">
    <property type="protein sequence ID" value="GGH05961.1"/>
    <property type="molecule type" value="Genomic_DNA"/>
</dbReference>
<sequence length="228" mass="25132">MYMKSKLTLLILLTVVFIACKKTTNVDVKLSTSGKLTYRLTDDAGKGLANVKVSLFDRADGYYSNYNILLETRVTDPNGLADFGDLNPNNYMLVTDSAKVNNVAYLVQEYVQVITGAAKAKETKVTDFSGTFALTVRSYNNQPLKNIGVIMIPSNKFNYSSTTAANLKVADFSGVTNDAGLITFRIPSAKQYLVYLYNTVTNASYNYNNGISVQKDATVNYSMSIYQP</sequence>
<organism evidence="2 3">
    <name type="scientific">Pedobacter zeae</name>
    <dbReference type="NCBI Taxonomy" id="1737356"/>
    <lineage>
        <taxon>Bacteria</taxon>
        <taxon>Pseudomonadati</taxon>
        <taxon>Bacteroidota</taxon>
        <taxon>Sphingobacteriia</taxon>
        <taxon>Sphingobacteriales</taxon>
        <taxon>Sphingobacteriaceae</taxon>
        <taxon>Pedobacter</taxon>
    </lineage>
</organism>
<evidence type="ECO:0000313" key="2">
    <source>
        <dbReference type="EMBL" id="GGH05961.1"/>
    </source>
</evidence>
<proteinExistence type="predicted"/>
<keyword evidence="3" id="KW-1185">Reference proteome</keyword>